<dbReference type="OrthoDB" id="4721035at2759"/>
<sequence length="595" mass="65269">MTIAEMSMRTWVVQPASIVAKYQSLGNIILSRLGALTLIAALLAMFYTTASDVLVKPQLGYGKAKSMMMRGNVSTSFANSSYTTERCPTPITPAMDDASASTCSSIEHAGQAYHNYMQYLSQWYSEDTSQRASFSPTKRPNPVAMLNDNITITGSWIDAKPMEAVSDRRVINNITMAFPHTGVFSAAHDPTNQILQPLDLGNLGEYQVQASVPSPSVNVLCANITKDELEPLVYQLWPNRSSQAPNASNWPQDFDISRDTGWMDAVDFGDAFGFGPKYNRTPPIFPKLPQPYNTLLNSSAQPQDSLYLLAGAPDGGNYTLCSLRMSITPNCSTSYNVSSGGGFLFTQCEEPSDPLMYGRTHQEAPVGVVNSQWNAIASTWAKALALNDGIGDFNASNARLLTQLIPKSSSLNPSMPTMAEALAVLSGCTLVLSSADAPFDHYWDNSVPVLSKAEQQVFHAVVRSQEYISGGQKPWQGIFYIVLAPMFLLNCYCLGYFIKWLFTVDKGLMIDVTEPQNTFAMTVNSPQSQSLIGPCGCEPSKEQLRCRWNVRHDRERDRYYLSSGLGGMNEAQWEQHDLEPLSGKGSPAITVSSQL</sequence>
<comment type="caution">
    <text evidence="2">The sequence shown here is derived from an EMBL/GenBank/DDBJ whole genome shotgun (WGS) entry which is preliminary data.</text>
</comment>
<protein>
    <submittedName>
        <fullName evidence="2">Uncharacterized protein</fullName>
    </submittedName>
</protein>
<evidence type="ECO:0000256" key="1">
    <source>
        <dbReference type="SAM" id="Phobius"/>
    </source>
</evidence>
<keyword evidence="1" id="KW-0812">Transmembrane</keyword>
<feature type="transmembrane region" description="Helical" evidence="1">
    <location>
        <begin position="29"/>
        <end position="47"/>
    </location>
</feature>
<evidence type="ECO:0000313" key="2">
    <source>
        <dbReference type="EMBL" id="CAF9930822.1"/>
    </source>
</evidence>
<dbReference type="AlphaFoldDB" id="A0A8H3FTJ0"/>
<reference evidence="2" key="1">
    <citation type="submission" date="2021-03" db="EMBL/GenBank/DDBJ databases">
        <authorList>
            <person name="Tagirdzhanova G."/>
        </authorList>
    </citation>
    <scope>NUCLEOTIDE SEQUENCE</scope>
</reference>
<name>A0A8H3FTJ0_9LECA</name>
<evidence type="ECO:0000313" key="3">
    <source>
        <dbReference type="Proteomes" id="UP000664521"/>
    </source>
</evidence>
<proteinExistence type="predicted"/>
<feature type="transmembrane region" description="Helical" evidence="1">
    <location>
        <begin position="477"/>
        <end position="498"/>
    </location>
</feature>
<keyword evidence="3" id="KW-1185">Reference proteome</keyword>
<gene>
    <name evidence="2" type="ORF">HETSPECPRED_007719</name>
</gene>
<dbReference type="EMBL" id="CAJPDS010000057">
    <property type="protein sequence ID" value="CAF9930822.1"/>
    <property type="molecule type" value="Genomic_DNA"/>
</dbReference>
<organism evidence="2 3">
    <name type="scientific">Heterodermia speciosa</name>
    <dbReference type="NCBI Taxonomy" id="116794"/>
    <lineage>
        <taxon>Eukaryota</taxon>
        <taxon>Fungi</taxon>
        <taxon>Dikarya</taxon>
        <taxon>Ascomycota</taxon>
        <taxon>Pezizomycotina</taxon>
        <taxon>Lecanoromycetes</taxon>
        <taxon>OSLEUM clade</taxon>
        <taxon>Lecanoromycetidae</taxon>
        <taxon>Caliciales</taxon>
        <taxon>Physciaceae</taxon>
        <taxon>Heterodermia</taxon>
    </lineage>
</organism>
<dbReference type="Proteomes" id="UP000664521">
    <property type="component" value="Unassembled WGS sequence"/>
</dbReference>
<keyword evidence="1" id="KW-0472">Membrane</keyword>
<accession>A0A8H3FTJ0</accession>
<keyword evidence="1" id="KW-1133">Transmembrane helix</keyword>